<name>A0A7C1BFT7_UNCW3</name>
<comment type="caution">
    <text evidence="10">The sequence shown here is derived from an EMBL/GenBank/DDBJ whole genome shotgun (WGS) entry which is preliminary data.</text>
</comment>
<comment type="catalytic activity">
    <reaction evidence="6 8">
        <text>dCMP + ATP = dCDP + ADP</text>
        <dbReference type="Rhea" id="RHEA:25094"/>
        <dbReference type="ChEBI" id="CHEBI:30616"/>
        <dbReference type="ChEBI" id="CHEBI:57566"/>
        <dbReference type="ChEBI" id="CHEBI:58593"/>
        <dbReference type="ChEBI" id="CHEBI:456216"/>
        <dbReference type="EC" id="2.7.4.25"/>
    </reaction>
</comment>
<keyword evidence="2 8" id="KW-0808">Transferase</keyword>
<feature type="domain" description="Cytidylate kinase" evidence="9">
    <location>
        <begin position="7"/>
        <end position="220"/>
    </location>
</feature>
<dbReference type="GO" id="GO:0006220">
    <property type="term" value="P:pyrimidine nucleotide metabolic process"/>
    <property type="evidence" value="ECO:0007669"/>
    <property type="project" value="UniProtKB-UniRule"/>
</dbReference>
<dbReference type="PANTHER" id="PTHR21299">
    <property type="entry name" value="CYTIDYLATE KINASE/PANTOATE-BETA-ALANINE LIGASE"/>
    <property type="match status" value="1"/>
</dbReference>
<organism evidence="10">
    <name type="scientific">candidate division WOR-3 bacterium</name>
    <dbReference type="NCBI Taxonomy" id="2052148"/>
    <lineage>
        <taxon>Bacteria</taxon>
        <taxon>Bacteria division WOR-3</taxon>
    </lineage>
</organism>
<dbReference type="Proteomes" id="UP000885931">
    <property type="component" value="Unassembled WGS sequence"/>
</dbReference>
<dbReference type="PANTHER" id="PTHR21299:SF2">
    <property type="entry name" value="CYTIDYLATE KINASE"/>
    <property type="match status" value="1"/>
</dbReference>
<evidence type="ECO:0000256" key="1">
    <source>
        <dbReference type="ARBA" id="ARBA00009427"/>
    </source>
</evidence>
<evidence type="ECO:0000256" key="8">
    <source>
        <dbReference type="HAMAP-Rule" id="MF_00238"/>
    </source>
</evidence>
<evidence type="ECO:0000256" key="3">
    <source>
        <dbReference type="ARBA" id="ARBA00022741"/>
    </source>
</evidence>
<evidence type="ECO:0000259" key="9">
    <source>
        <dbReference type="Pfam" id="PF02224"/>
    </source>
</evidence>
<keyword evidence="3 8" id="KW-0547">Nucleotide-binding</keyword>
<dbReference type="InterPro" id="IPR003136">
    <property type="entry name" value="Cytidylate_kin"/>
</dbReference>
<reference evidence="10" key="1">
    <citation type="journal article" date="2020" name="mSystems">
        <title>Genome- and Community-Level Interaction Insights into Carbon Utilization and Element Cycling Functions of Hydrothermarchaeota in Hydrothermal Sediment.</title>
        <authorList>
            <person name="Zhou Z."/>
            <person name="Liu Y."/>
            <person name="Xu W."/>
            <person name="Pan J."/>
            <person name="Luo Z.H."/>
            <person name="Li M."/>
        </authorList>
    </citation>
    <scope>NUCLEOTIDE SEQUENCE [LARGE SCALE GENOMIC DNA]</scope>
    <source>
        <strain evidence="10">HyVt-237</strain>
    </source>
</reference>
<evidence type="ECO:0000256" key="2">
    <source>
        <dbReference type="ARBA" id="ARBA00022679"/>
    </source>
</evidence>
<dbReference type="GO" id="GO:0005829">
    <property type="term" value="C:cytosol"/>
    <property type="evidence" value="ECO:0007669"/>
    <property type="project" value="TreeGrafter"/>
</dbReference>
<evidence type="ECO:0000313" key="10">
    <source>
        <dbReference type="EMBL" id="HDM90380.1"/>
    </source>
</evidence>
<protein>
    <recommendedName>
        <fullName evidence="8">Cytidylate kinase</fullName>
        <shortName evidence="8">CK</shortName>
        <ecNumber evidence="8">2.7.4.25</ecNumber>
    </recommendedName>
    <alternativeName>
        <fullName evidence="8">Cytidine monophosphate kinase</fullName>
        <shortName evidence="8">CMP kinase</shortName>
    </alternativeName>
</protein>
<dbReference type="Pfam" id="PF02224">
    <property type="entry name" value="Cytidylate_kin"/>
    <property type="match status" value="1"/>
</dbReference>
<keyword evidence="4 8" id="KW-0418">Kinase</keyword>
<dbReference type="GO" id="GO:0005524">
    <property type="term" value="F:ATP binding"/>
    <property type="evidence" value="ECO:0007669"/>
    <property type="project" value="UniProtKB-UniRule"/>
</dbReference>
<dbReference type="InterPro" id="IPR027417">
    <property type="entry name" value="P-loop_NTPase"/>
</dbReference>
<comment type="subcellular location">
    <subcellularLocation>
        <location evidence="8">Cytoplasm</location>
    </subcellularLocation>
</comment>
<keyword evidence="8" id="KW-0963">Cytoplasm</keyword>
<dbReference type="InterPro" id="IPR011994">
    <property type="entry name" value="Cytidylate_kinase_dom"/>
</dbReference>
<gene>
    <name evidence="8" type="primary">cmk</name>
    <name evidence="10" type="ORF">ENG67_04125</name>
</gene>
<sequence>MMKNLIIAIDGTAASGKSTTAKILAKKLGILPIDTGAMYRAVTLKALKLGISVENREAIEELARSTEITQKLIDGTVRTFLDGVDVTDEIRSPEVDKAVSLVSSYAGVRERLVELQRKMAKQGNVVLEGRDIGTVVLPDAPLKFYMDASLEERARRRLGDLRKKGANPTLEEVMEELKRRDEFDSKREIAPLKKADDAIYIDTTDLTVEAQVEIILKEVEKRFGGDDP</sequence>
<dbReference type="HAMAP" id="MF_00238">
    <property type="entry name" value="Cytidyl_kinase_type1"/>
    <property type="match status" value="1"/>
</dbReference>
<keyword evidence="5 8" id="KW-0067">ATP-binding</keyword>
<feature type="binding site" evidence="8">
    <location>
        <begin position="11"/>
        <end position="19"/>
    </location>
    <ligand>
        <name>ATP</name>
        <dbReference type="ChEBI" id="CHEBI:30616"/>
    </ligand>
</feature>
<dbReference type="EMBL" id="DRBW01000166">
    <property type="protein sequence ID" value="HDM90380.1"/>
    <property type="molecule type" value="Genomic_DNA"/>
</dbReference>
<dbReference type="EC" id="2.7.4.25" evidence="8"/>
<dbReference type="Gene3D" id="3.40.50.300">
    <property type="entry name" value="P-loop containing nucleotide triphosphate hydrolases"/>
    <property type="match status" value="1"/>
</dbReference>
<dbReference type="SUPFAM" id="SSF52540">
    <property type="entry name" value="P-loop containing nucleoside triphosphate hydrolases"/>
    <property type="match status" value="1"/>
</dbReference>
<dbReference type="AlphaFoldDB" id="A0A7C1BFT7"/>
<evidence type="ECO:0000256" key="7">
    <source>
        <dbReference type="ARBA" id="ARBA00048478"/>
    </source>
</evidence>
<evidence type="ECO:0000256" key="4">
    <source>
        <dbReference type="ARBA" id="ARBA00022777"/>
    </source>
</evidence>
<dbReference type="GO" id="GO:0015949">
    <property type="term" value="P:nucleobase-containing small molecule interconversion"/>
    <property type="evidence" value="ECO:0007669"/>
    <property type="project" value="TreeGrafter"/>
</dbReference>
<evidence type="ECO:0000256" key="5">
    <source>
        <dbReference type="ARBA" id="ARBA00022840"/>
    </source>
</evidence>
<dbReference type="CDD" id="cd02020">
    <property type="entry name" value="CMPK"/>
    <property type="match status" value="1"/>
</dbReference>
<accession>A0A7C1BFT7</accession>
<comment type="similarity">
    <text evidence="1 8">Belongs to the cytidylate kinase family. Type 1 subfamily.</text>
</comment>
<evidence type="ECO:0000256" key="6">
    <source>
        <dbReference type="ARBA" id="ARBA00047615"/>
    </source>
</evidence>
<proteinExistence type="inferred from homology"/>
<comment type="catalytic activity">
    <reaction evidence="7 8">
        <text>CMP + ATP = CDP + ADP</text>
        <dbReference type="Rhea" id="RHEA:11600"/>
        <dbReference type="ChEBI" id="CHEBI:30616"/>
        <dbReference type="ChEBI" id="CHEBI:58069"/>
        <dbReference type="ChEBI" id="CHEBI:60377"/>
        <dbReference type="ChEBI" id="CHEBI:456216"/>
        <dbReference type="EC" id="2.7.4.25"/>
    </reaction>
</comment>
<dbReference type="NCBIfam" id="TIGR00017">
    <property type="entry name" value="cmk"/>
    <property type="match status" value="1"/>
</dbReference>
<dbReference type="GO" id="GO:0036431">
    <property type="term" value="F:dCMP kinase activity"/>
    <property type="evidence" value="ECO:0007669"/>
    <property type="project" value="InterPro"/>
</dbReference>